<evidence type="ECO:0000259" key="1">
    <source>
        <dbReference type="Pfam" id="PF18803"/>
    </source>
</evidence>
<gene>
    <name evidence="2" type="ORF">OBBRIDRAFT_740373</name>
</gene>
<reference evidence="2 3" key="1">
    <citation type="submission" date="2016-07" db="EMBL/GenBank/DDBJ databases">
        <title>Draft genome of the white-rot fungus Obba rivulosa 3A-2.</title>
        <authorList>
            <consortium name="DOE Joint Genome Institute"/>
            <person name="Miettinen O."/>
            <person name="Riley R."/>
            <person name="Acob R."/>
            <person name="Barry K."/>
            <person name="Cullen D."/>
            <person name="De Vries R."/>
            <person name="Hainaut M."/>
            <person name="Hatakka A."/>
            <person name="Henrissat B."/>
            <person name="Hilden K."/>
            <person name="Kuo R."/>
            <person name="Labutti K."/>
            <person name="Lipzen A."/>
            <person name="Makela M.R."/>
            <person name="Sandor L."/>
            <person name="Spatafora J.W."/>
            <person name="Grigoriev I.V."/>
            <person name="Hibbett D.S."/>
        </authorList>
    </citation>
    <scope>NUCLEOTIDE SEQUENCE [LARGE SCALE GENOMIC DNA]</scope>
    <source>
        <strain evidence="2 3">3A-2</strain>
    </source>
</reference>
<dbReference type="Pfam" id="PF18803">
    <property type="entry name" value="CxC2"/>
    <property type="match status" value="1"/>
</dbReference>
<accession>A0A8E2AR29</accession>
<keyword evidence="3" id="KW-1185">Reference proteome</keyword>
<evidence type="ECO:0000313" key="3">
    <source>
        <dbReference type="Proteomes" id="UP000250043"/>
    </source>
</evidence>
<proteinExistence type="predicted"/>
<dbReference type="InterPro" id="IPR040521">
    <property type="entry name" value="KDZ"/>
</dbReference>
<feature type="domain" description="CxC2-like cysteine cluster KDZ transposase-associated" evidence="1">
    <location>
        <begin position="100"/>
        <end position="205"/>
    </location>
</feature>
<protein>
    <recommendedName>
        <fullName evidence="1">CxC2-like cysteine cluster KDZ transposase-associated domain-containing protein</fullName>
    </recommendedName>
</protein>
<name>A0A8E2AR29_9APHY</name>
<dbReference type="EMBL" id="KV722604">
    <property type="protein sequence ID" value="OCH85162.1"/>
    <property type="molecule type" value="Genomic_DNA"/>
</dbReference>
<dbReference type="OrthoDB" id="3257613at2759"/>
<dbReference type="InterPro" id="IPR041457">
    <property type="entry name" value="CxC2_KDZ-assoc"/>
</dbReference>
<dbReference type="Pfam" id="PF18758">
    <property type="entry name" value="KDZ"/>
    <property type="match status" value="1"/>
</dbReference>
<organism evidence="2 3">
    <name type="scientific">Obba rivulosa</name>
    <dbReference type="NCBI Taxonomy" id="1052685"/>
    <lineage>
        <taxon>Eukaryota</taxon>
        <taxon>Fungi</taxon>
        <taxon>Dikarya</taxon>
        <taxon>Basidiomycota</taxon>
        <taxon>Agaricomycotina</taxon>
        <taxon>Agaricomycetes</taxon>
        <taxon>Polyporales</taxon>
        <taxon>Gelatoporiaceae</taxon>
        <taxon>Obba</taxon>
    </lineage>
</organism>
<dbReference type="AlphaFoldDB" id="A0A8E2AR29"/>
<evidence type="ECO:0000313" key="2">
    <source>
        <dbReference type="EMBL" id="OCH85162.1"/>
    </source>
</evidence>
<sequence length="389" mass="43660">MYILIDLRCIPDIISQSGISDKIAEWQPHFDGILGDLLAREADPGIPGLCSCGGQAIVRCLQCVIGEAMCKECIKQSHHHHPFHWVDVWEDGFFKHYDLYALDLVLDLGHQGRPCPHRSTAEKHESLTVVHTNGVHKIAIHQCHCPGRPPLLNQLILAGLFPGTVKRPASAFTVELLREWHIHALVSKKSAYNYVRALYRLSDNAFPSSVKDRYREFNVISRIWRHLTMLKRAGHGHKIVLPGRPADSLAVPCFGCPSPGFNMPDNWKDTPKELSYIHRIFLGGDGNHSLQKKAKHDDPDDISLAPGKVFFIDHTKMAKYLAEASKDEALETCSGFKVARSQRPGKFRHLLVSGIVAISCIRHACFRAQAVVDLQKGERYAIDGWMIRG</sequence>
<dbReference type="Proteomes" id="UP000250043">
    <property type="component" value="Unassembled WGS sequence"/>
</dbReference>